<protein>
    <recommendedName>
        <fullName evidence="4">Phosphate-selective porin O and P</fullName>
    </recommendedName>
</protein>
<gene>
    <name evidence="2" type="ORF">SAMN05421877_11221</name>
</gene>
<evidence type="ECO:0000313" key="3">
    <source>
        <dbReference type="Proteomes" id="UP000236731"/>
    </source>
</evidence>
<keyword evidence="1" id="KW-0732">Signal</keyword>
<evidence type="ECO:0008006" key="4">
    <source>
        <dbReference type="Google" id="ProtNLM"/>
    </source>
</evidence>
<keyword evidence="3" id="KW-1185">Reference proteome</keyword>
<dbReference type="RefSeq" id="WP_103907427.1">
    <property type="nucleotide sequence ID" value="NZ_CP049246.1"/>
</dbReference>
<evidence type="ECO:0000256" key="1">
    <source>
        <dbReference type="SAM" id="SignalP"/>
    </source>
</evidence>
<feature type="chain" id="PRO_5009294313" description="Phosphate-selective porin O and P" evidence="1">
    <location>
        <begin position="28"/>
        <end position="340"/>
    </location>
</feature>
<feature type="signal peptide" evidence="1">
    <location>
        <begin position="1"/>
        <end position="27"/>
    </location>
</feature>
<accession>A0A1H6BWL0</accession>
<organism evidence="2 3">
    <name type="scientific">Sphingobacterium lactis</name>
    <dbReference type="NCBI Taxonomy" id="797291"/>
    <lineage>
        <taxon>Bacteria</taxon>
        <taxon>Pseudomonadati</taxon>
        <taxon>Bacteroidota</taxon>
        <taxon>Sphingobacteriia</taxon>
        <taxon>Sphingobacteriales</taxon>
        <taxon>Sphingobacteriaceae</taxon>
        <taxon>Sphingobacterium</taxon>
    </lineage>
</organism>
<dbReference type="EMBL" id="FNUT01000012">
    <property type="protein sequence ID" value="SEG65070.1"/>
    <property type="molecule type" value="Genomic_DNA"/>
</dbReference>
<dbReference type="AlphaFoldDB" id="A0A1H6BWL0"/>
<name>A0A1H6BWL0_9SPHI</name>
<dbReference type="OrthoDB" id="1016806at2"/>
<sequence>MCKTYSLYIKISCILLLCVAIFSKSQAQQVGLEIDFFGYADNREYSAEYTIPKTFFGATLSPQLYFQLEENHRVYGGIHFNQEFGIHKENKSRINPIAYYNYKNQNFDFALGFIPRYERLKEIPRLVLADTFMYDRPNVQGMYFNYKNSNFQQTVFIDWLSKQSHQNREQFVVGISGKYTINNFYVKNDGLLYHNALTSNDSIDEHIQDNAVIMLRLGADLSHKTILDSLTIDAGAVVGFDRVRTEYDMRKAPGFIANVHLGYRRFFLENTLYLGKALNLPNGDPFYHRKSYDRLDLGWVPFRTDRIEGKFTASFHFSPGYVDNQQMFTLRYNFGRTLWN</sequence>
<dbReference type="Proteomes" id="UP000236731">
    <property type="component" value="Unassembled WGS sequence"/>
</dbReference>
<reference evidence="3" key="1">
    <citation type="submission" date="2016-10" db="EMBL/GenBank/DDBJ databases">
        <authorList>
            <person name="Varghese N."/>
            <person name="Submissions S."/>
        </authorList>
    </citation>
    <scope>NUCLEOTIDE SEQUENCE [LARGE SCALE GENOMIC DNA]</scope>
    <source>
        <strain evidence="3">DSM 22361</strain>
    </source>
</reference>
<evidence type="ECO:0000313" key="2">
    <source>
        <dbReference type="EMBL" id="SEG65070.1"/>
    </source>
</evidence>
<proteinExistence type="predicted"/>